<dbReference type="Proteomes" id="UP001249851">
    <property type="component" value="Unassembled WGS sequence"/>
</dbReference>
<evidence type="ECO:0000256" key="4">
    <source>
        <dbReference type="ARBA" id="ARBA00022771"/>
    </source>
</evidence>
<comment type="caution">
    <text evidence="10">The sequence shown here is derived from an EMBL/GenBank/DDBJ whole genome shotgun (WGS) entry which is preliminary data.</text>
</comment>
<dbReference type="InterPro" id="IPR013083">
    <property type="entry name" value="Znf_RING/FYVE/PHD"/>
</dbReference>
<dbReference type="GO" id="GO:0006508">
    <property type="term" value="P:proteolysis"/>
    <property type="evidence" value="ECO:0007669"/>
    <property type="project" value="UniProtKB-KW"/>
</dbReference>
<dbReference type="SMART" id="SM00249">
    <property type="entry name" value="PHD"/>
    <property type="match status" value="1"/>
</dbReference>
<keyword evidence="2" id="KW-0645">Protease</keyword>
<dbReference type="SUPFAM" id="SSF54001">
    <property type="entry name" value="Cysteine proteinases"/>
    <property type="match status" value="1"/>
</dbReference>
<dbReference type="InterPro" id="IPR029309">
    <property type="entry name" value="CaRF"/>
</dbReference>
<dbReference type="InterPro" id="IPR003653">
    <property type="entry name" value="Peptidase_C48_C"/>
</dbReference>
<keyword evidence="3" id="KW-0479">Metal-binding</keyword>
<dbReference type="InterPro" id="IPR038765">
    <property type="entry name" value="Papain-like_cys_pep_sf"/>
</dbReference>
<feature type="non-terminal residue" evidence="10">
    <location>
        <position position="1042"/>
    </location>
</feature>
<dbReference type="AlphaFoldDB" id="A0AAD9PUH4"/>
<dbReference type="GO" id="GO:0008234">
    <property type="term" value="F:cysteine-type peptidase activity"/>
    <property type="evidence" value="ECO:0007669"/>
    <property type="project" value="InterPro"/>
</dbReference>
<organism evidence="10 11">
    <name type="scientific">Acropora cervicornis</name>
    <name type="common">Staghorn coral</name>
    <dbReference type="NCBI Taxonomy" id="6130"/>
    <lineage>
        <taxon>Eukaryota</taxon>
        <taxon>Metazoa</taxon>
        <taxon>Cnidaria</taxon>
        <taxon>Anthozoa</taxon>
        <taxon>Hexacorallia</taxon>
        <taxon>Scleractinia</taxon>
        <taxon>Astrocoeniina</taxon>
        <taxon>Acroporidae</taxon>
        <taxon>Acropora</taxon>
    </lineage>
</organism>
<sequence>ISTDSPKRRRKASEGLREYFLQHKDLTGERRFYIALPEVKDHKFHITGEAGGIHQAVDMRIVARIHNLVNRGVTSVEEMRRHLREYVRSELFPGREMPPSTSRQYFPTKKDLYNHMYRAMVKSRFSNCDQTNAEAKIKEWQEQNPSDKYFFRKYSDICEEAPEKDSIEEDNDAEEIKLTPPLSCQKFLLFHQTPWQRRLLCKYGDDICLLDATYKTTRYSLPLFFLAVKTNVDYQVVATFVIQDEGTETIKEALEIIKEWNPAWQPAYFMTDFSEEEIHAVEETFPGCQVFLCDFHREQAWERWVTKKENGVCNYKDEVLCLFRRVARAKTQDQYHIAVEQLKSSDIWKNNPKLIQWFGNKWWVWAFRNEGFHLRVNTNNGLERQNKLFKYTYLKSHRNNSLSGMLTILIEEFLPDNYNRYLEKNVRYFSMYRQYSHSIPHFLVDRPRHLVTHCMERLDAAQSIPTSDITVVDSLLGELKVKSQMEQNVVYSIKFADQSSMPNWDCPDWLQTYLPCKHFLAIFHHVPGWDWTSLPTKYRESPMLLLDDHVMKKLHSKHDAADDQTTCITNLEMPGCPSDITENGHIILPLPTKQKTSRTQATKCREVLNHLRNLTFLVHEEEPLTALQAPLSSALLELQQFVPTEDGIALDNKDSHQKDKQKSFPPSSATKAKANPLPQRKEKRNKYSGRVGEKAGTMKKTYNVSFIPELAEPSKAHIPYSHAGQPVSPPKATQTVEEDSHNQPAAKKMRTDDCGDNATPSTEQKNIQEPKMNSSAFIVVDDNSPDPQQWIKFSGSIVDDTHFTLYQADKSNIENPNGWLTDSEIHAAQQLLKAQFPYLDGLNDPGILSGDLVTPAVTPFVQIINTGAHWVCLSTIGCTNGHVKVYDSMGASPSRTAIVNSCQMLFYNGKRVTVSNQKVQRQQGASDCGLFAIAFATSLCFGNDPQEIAYAQPLLRSHFIACLEDHKMMPFPTTDRRVQRHLSVSKAVVPIYCTCRMPNDGDAYVQCHHCNDWWHLKCLNIPSWAVEFNNSWKCETCNKIKL</sequence>
<keyword evidence="4 7" id="KW-0863">Zinc-finger</keyword>
<feature type="region of interest" description="Disordered" evidence="8">
    <location>
        <begin position="719"/>
        <end position="772"/>
    </location>
</feature>
<dbReference type="PROSITE" id="PS50016">
    <property type="entry name" value="ZF_PHD_2"/>
    <property type="match status" value="1"/>
</dbReference>
<dbReference type="Pfam" id="PF02902">
    <property type="entry name" value="Peptidase_C48"/>
    <property type="match status" value="1"/>
</dbReference>
<gene>
    <name evidence="10" type="ORF">P5673_030473</name>
</gene>
<evidence type="ECO:0000256" key="8">
    <source>
        <dbReference type="SAM" id="MobiDB-lite"/>
    </source>
</evidence>
<comment type="similarity">
    <text evidence="1">Belongs to the peptidase C48 family.</text>
</comment>
<evidence type="ECO:0000256" key="7">
    <source>
        <dbReference type="PROSITE-ProRule" id="PRU00146"/>
    </source>
</evidence>
<dbReference type="EMBL" id="JARQWQ010000131">
    <property type="protein sequence ID" value="KAK2549103.1"/>
    <property type="molecule type" value="Genomic_DNA"/>
</dbReference>
<feature type="compositionally biased region" description="Polar residues" evidence="8">
    <location>
        <begin position="758"/>
        <end position="772"/>
    </location>
</feature>
<dbReference type="PANTHER" id="PTHR47456:SF1">
    <property type="entry name" value="PHD-TYPE DOMAIN-CONTAINING PROTEIN"/>
    <property type="match status" value="1"/>
</dbReference>
<feature type="compositionally biased region" description="Basic and acidic residues" evidence="8">
    <location>
        <begin position="651"/>
        <end position="662"/>
    </location>
</feature>
<evidence type="ECO:0000256" key="1">
    <source>
        <dbReference type="ARBA" id="ARBA00005234"/>
    </source>
</evidence>
<evidence type="ECO:0000256" key="3">
    <source>
        <dbReference type="ARBA" id="ARBA00022723"/>
    </source>
</evidence>
<dbReference type="PROSITE" id="PS01359">
    <property type="entry name" value="ZF_PHD_1"/>
    <property type="match status" value="1"/>
</dbReference>
<dbReference type="InterPro" id="IPR001965">
    <property type="entry name" value="Znf_PHD"/>
</dbReference>
<dbReference type="Pfam" id="PF15299">
    <property type="entry name" value="ALS2CR8"/>
    <property type="match status" value="1"/>
</dbReference>
<accession>A0AAD9PUH4</accession>
<dbReference type="GO" id="GO:0003700">
    <property type="term" value="F:DNA-binding transcription factor activity"/>
    <property type="evidence" value="ECO:0007669"/>
    <property type="project" value="InterPro"/>
</dbReference>
<reference evidence="10" key="2">
    <citation type="journal article" date="2023" name="Science">
        <title>Genomic signatures of disease resistance in endangered staghorn corals.</title>
        <authorList>
            <person name="Vollmer S.V."/>
            <person name="Selwyn J.D."/>
            <person name="Despard B.A."/>
            <person name="Roesel C.L."/>
        </authorList>
    </citation>
    <scope>NUCLEOTIDE SEQUENCE</scope>
    <source>
        <strain evidence="10">K2</strain>
    </source>
</reference>
<dbReference type="Pfam" id="PF21056">
    <property type="entry name" value="ZSWIM1-3_RNaseH-like"/>
    <property type="match status" value="1"/>
</dbReference>
<dbReference type="InterPro" id="IPR019787">
    <property type="entry name" value="Znf_PHD-finger"/>
</dbReference>
<dbReference type="InterPro" id="IPR011011">
    <property type="entry name" value="Znf_FYVE_PHD"/>
</dbReference>
<dbReference type="Gene3D" id="3.40.395.10">
    <property type="entry name" value="Adenoviral Proteinase, Chain A"/>
    <property type="match status" value="1"/>
</dbReference>
<reference evidence="10" key="1">
    <citation type="journal article" date="2023" name="G3 (Bethesda)">
        <title>Whole genome assembly and annotation of the endangered Caribbean coral Acropora cervicornis.</title>
        <authorList>
            <person name="Selwyn J.D."/>
            <person name="Vollmer S.V."/>
        </authorList>
    </citation>
    <scope>NUCLEOTIDE SEQUENCE</scope>
    <source>
        <strain evidence="10">K2</strain>
    </source>
</reference>
<dbReference type="Pfam" id="PF00628">
    <property type="entry name" value="PHD"/>
    <property type="match status" value="1"/>
</dbReference>
<feature type="region of interest" description="Disordered" evidence="8">
    <location>
        <begin position="649"/>
        <end position="694"/>
    </location>
</feature>
<protein>
    <recommendedName>
        <fullName evidence="9">PHD-type domain-containing protein</fullName>
    </recommendedName>
</protein>
<keyword evidence="11" id="KW-1185">Reference proteome</keyword>
<name>A0AAD9PUH4_ACRCE</name>
<proteinExistence type="inferred from homology"/>
<keyword evidence="5" id="KW-0378">Hydrolase</keyword>
<evidence type="ECO:0000256" key="6">
    <source>
        <dbReference type="ARBA" id="ARBA00022833"/>
    </source>
</evidence>
<dbReference type="Gene3D" id="3.30.40.10">
    <property type="entry name" value="Zinc/RING finger domain, C3HC4 (zinc finger)"/>
    <property type="match status" value="1"/>
</dbReference>
<feature type="domain" description="PHD-type" evidence="9">
    <location>
        <begin position="990"/>
        <end position="1040"/>
    </location>
</feature>
<evidence type="ECO:0000313" key="10">
    <source>
        <dbReference type="EMBL" id="KAK2549103.1"/>
    </source>
</evidence>
<dbReference type="PANTHER" id="PTHR47456">
    <property type="entry name" value="PHD-TYPE DOMAIN-CONTAINING PROTEIN"/>
    <property type="match status" value="1"/>
</dbReference>
<evidence type="ECO:0000256" key="5">
    <source>
        <dbReference type="ARBA" id="ARBA00022801"/>
    </source>
</evidence>
<dbReference type="InterPro" id="IPR048324">
    <property type="entry name" value="ZSWIM1-3_RNaseH-like"/>
</dbReference>
<keyword evidence="6" id="KW-0862">Zinc</keyword>
<dbReference type="GO" id="GO:0008270">
    <property type="term" value="F:zinc ion binding"/>
    <property type="evidence" value="ECO:0007669"/>
    <property type="project" value="UniProtKB-KW"/>
</dbReference>
<evidence type="ECO:0000259" key="9">
    <source>
        <dbReference type="PROSITE" id="PS50016"/>
    </source>
</evidence>
<dbReference type="InterPro" id="IPR019786">
    <property type="entry name" value="Zinc_finger_PHD-type_CS"/>
</dbReference>
<evidence type="ECO:0000256" key="2">
    <source>
        <dbReference type="ARBA" id="ARBA00022670"/>
    </source>
</evidence>
<evidence type="ECO:0000313" key="11">
    <source>
        <dbReference type="Proteomes" id="UP001249851"/>
    </source>
</evidence>
<dbReference type="SUPFAM" id="SSF57903">
    <property type="entry name" value="FYVE/PHD zinc finger"/>
    <property type="match status" value="1"/>
</dbReference>